<dbReference type="InterPro" id="IPR011990">
    <property type="entry name" value="TPR-like_helical_dom_sf"/>
</dbReference>
<dbReference type="Gene3D" id="1.25.40.10">
    <property type="entry name" value="Tetratricopeptide repeat domain"/>
    <property type="match status" value="1"/>
</dbReference>
<reference evidence="2" key="1">
    <citation type="journal article" date="2020" name="Stud. Mycol.">
        <title>101 Dothideomycetes genomes: a test case for predicting lifestyles and emergence of pathogens.</title>
        <authorList>
            <person name="Haridas S."/>
            <person name="Albert R."/>
            <person name="Binder M."/>
            <person name="Bloem J."/>
            <person name="Labutti K."/>
            <person name="Salamov A."/>
            <person name="Andreopoulos B."/>
            <person name="Baker S."/>
            <person name="Barry K."/>
            <person name="Bills G."/>
            <person name="Bluhm B."/>
            <person name="Cannon C."/>
            <person name="Castanera R."/>
            <person name="Culley D."/>
            <person name="Daum C."/>
            <person name="Ezra D."/>
            <person name="Gonzalez J."/>
            <person name="Henrissat B."/>
            <person name="Kuo A."/>
            <person name="Liang C."/>
            <person name="Lipzen A."/>
            <person name="Lutzoni F."/>
            <person name="Magnuson J."/>
            <person name="Mondo S."/>
            <person name="Nolan M."/>
            <person name="Ohm R."/>
            <person name="Pangilinan J."/>
            <person name="Park H.-J."/>
            <person name="Ramirez L."/>
            <person name="Alfaro M."/>
            <person name="Sun H."/>
            <person name="Tritt A."/>
            <person name="Yoshinaga Y."/>
            <person name="Zwiers L.-H."/>
            <person name="Turgeon B."/>
            <person name="Goodwin S."/>
            <person name="Spatafora J."/>
            <person name="Crous P."/>
            <person name="Grigoriev I."/>
        </authorList>
    </citation>
    <scope>NUCLEOTIDE SEQUENCE</scope>
    <source>
        <strain evidence="2">CBS 113818</strain>
    </source>
</reference>
<feature type="compositionally biased region" description="Basic and acidic residues" evidence="1">
    <location>
        <begin position="60"/>
        <end position="81"/>
    </location>
</feature>
<sequence>MRDFTTDIRDAVCQLKVERDTWQAVALQYKAAFTAQTHRLQELQDVCFATQAELENERIQQRRRQIESDQSHRNHPSKVDGAEDQTFPPSFGTAIVSPHERQRQTSDTCTNPLFHRVQQCIDQRNYGTALAEIERLLRGPLSPKARTEGLLLKSSILHAAGPDELYDALAACSEALELCDRIADLETFLPRIQYQRGVLYYQLHMLYQAREAFSAVSDDDSLSPIAKQYHRSCDDEIGMQRAGNRRSGFDEDRLFDEGLVVKLDEKIDIKRRRTSAQLRLRAAMVRSKRMPLPHRWARSKSDVV</sequence>
<feature type="region of interest" description="Disordered" evidence="1">
    <location>
        <begin position="60"/>
        <end position="107"/>
    </location>
</feature>
<gene>
    <name evidence="2" type="ORF">CC86DRAFT_404207</name>
</gene>
<evidence type="ECO:0000256" key="1">
    <source>
        <dbReference type="SAM" id="MobiDB-lite"/>
    </source>
</evidence>
<evidence type="ECO:0000313" key="3">
    <source>
        <dbReference type="Proteomes" id="UP000799424"/>
    </source>
</evidence>
<dbReference type="SUPFAM" id="SSF48452">
    <property type="entry name" value="TPR-like"/>
    <property type="match status" value="1"/>
</dbReference>
<name>A0A6A7A8S9_9PLEO</name>
<organism evidence="2 3">
    <name type="scientific">Ophiobolus disseminans</name>
    <dbReference type="NCBI Taxonomy" id="1469910"/>
    <lineage>
        <taxon>Eukaryota</taxon>
        <taxon>Fungi</taxon>
        <taxon>Dikarya</taxon>
        <taxon>Ascomycota</taxon>
        <taxon>Pezizomycotina</taxon>
        <taxon>Dothideomycetes</taxon>
        <taxon>Pleosporomycetidae</taxon>
        <taxon>Pleosporales</taxon>
        <taxon>Pleosporineae</taxon>
        <taxon>Phaeosphaeriaceae</taxon>
        <taxon>Ophiobolus</taxon>
    </lineage>
</organism>
<dbReference type="EMBL" id="MU006221">
    <property type="protein sequence ID" value="KAF2829573.1"/>
    <property type="molecule type" value="Genomic_DNA"/>
</dbReference>
<keyword evidence="3" id="KW-1185">Reference proteome</keyword>
<dbReference type="AlphaFoldDB" id="A0A6A7A8S9"/>
<protein>
    <submittedName>
        <fullName evidence="2">Uncharacterized protein</fullName>
    </submittedName>
</protein>
<evidence type="ECO:0000313" key="2">
    <source>
        <dbReference type="EMBL" id="KAF2829573.1"/>
    </source>
</evidence>
<proteinExistence type="predicted"/>
<accession>A0A6A7A8S9</accession>
<dbReference type="OrthoDB" id="3791184at2759"/>
<dbReference type="Proteomes" id="UP000799424">
    <property type="component" value="Unassembled WGS sequence"/>
</dbReference>